<proteinExistence type="predicted"/>
<dbReference type="OrthoDB" id="5800423at2759"/>
<dbReference type="GO" id="GO:0005737">
    <property type="term" value="C:cytoplasm"/>
    <property type="evidence" value="ECO:0007669"/>
    <property type="project" value="UniProtKB-ARBA"/>
</dbReference>
<evidence type="ECO:0000256" key="1">
    <source>
        <dbReference type="SAM" id="MobiDB-lite"/>
    </source>
</evidence>
<dbReference type="AlphaFoldDB" id="A0A9J7ER73"/>
<name>A0A9J7ER73_SPOLT</name>
<accession>A0A9J7ER73</accession>
<sequence>MITERLHIFKEPEPLIKDQFEINDDGEESTDEESVEESDEEYEEESNEEYEDIPPLLEEDVNNAELDPSSSTNDWLPPIDKESVKFIAYTTYLDDNGVIYMVDDINSESSINIKASLAAYYSNYDVNRIINNWRVGESCVAYDSLKNEYVRTRILEVDEEHKMCSVRYVDYGTRLRFPFESLRKGTPTHDIPSLAYPCLLYNTMPIGGVWTKEALDCIHEDIMNSQCEVTVIEFQNDTLLVDLLVNNLWMPINLPYKLFRRIYCPCPLHAWRPDHRETCPCDEMVNSESYFMEYLMCECDVCSNKRKVNA</sequence>
<feature type="compositionally biased region" description="Basic and acidic residues" evidence="1">
    <location>
        <begin position="1"/>
        <end position="20"/>
    </location>
</feature>
<dbReference type="PROSITE" id="PS50304">
    <property type="entry name" value="TUDOR"/>
    <property type="match status" value="1"/>
</dbReference>
<dbReference type="SMART" id="SM00333">
    <property type="entry name" value="TUDOR"/>
    <property type="match status" value="1"/>
</dbReference>
<dbReference type="SUPFAM" id="SSF63748">
    <property type="entry name" value="Tudor/PWWP/MBT"/>
    <property type="match status" value="1"/>
</dbReference>
<reference evidence="4" key="1">
    <citation type="submission" date="2025-08" db="UniProtKB">
        <authorList>
            <consortium name="RefSeq"/>
        </authorList>
    </citation>
    <scope>IDENTIFICATION</scope>
    <source>
        <strain evidence="4">Ishihara</strain>
        <tissue evidence="4">Whole body</tissue>
    </source>
</reference>
<dbReference type="InterPro" id="IPR002999">
    <property type="entry name" value="Tudor"/>
</dbReference>
<dbReference type="RefSeq" id="XP_022833480.1">
    <property type="nucleotide sequence ID" value="XM_022977712.1"/>
</dbReference>
<dbReference type="Gene3D" id="2.40.50.90">
    <property type="match status" value="1"/>
</dbReference>
<dbReference type="Proteomes" id="UP000301870">
    <property type="component" value="Chromosome 3"/>
</dbReference>
<evidence type="ECO:0000259" key="2">
    <source>
        <dbReference type="PROSITE" id="PS50304"/>
    </source>
</evidence>
<feature type="domain" description="Tudor" evidence="2">
    <location>
        <begin position="132"/>
        <end position="192"/>
    </location>
</feature>
<dbReference type="KEGG" id="sliu:111361335"/>
<organism evidence="3 4">
    <name type="scientific">Spodoptera litura</name>
    <name type="common">Asian cotton leafworm</name>
    <dbReference type="NCBI Taxonomy" id="69820"/>
    <lineage>
        <taxon>Eukaryota</taxon>
        <taxon>Metazoa</taxon>
        <taxon>Ecdysozoa</taxon>
        <taxon>Arthropoda</taxon>
        <taxon>Hexapoda</taxon>
        <taxon>Insecta</taxon>
        <taxon>Pterygota</taxon>
        <taxon>Neoptera</taxon>
        <taxon>Endopterygota</taxon>
        <taxon>Lepidoptera</taxon>
        <taxon>Glossata</taxon>
        <taxon>Ditrysia</taxon>
        <taxon>Noctuoidea</taxon>
        <taxon>Noctuidae</taxon>
        <taxon>Amphipyrinae</taxon>
        <taxon>Spodoptera</taxon>
    </lineage>
</organism>
<protein>
    <submittedName>
        <fullName evidence="4">RING finger protein 17-like</fullName>
    </submittedName>
</protein>
<dbReference type="GeneID" id="111361335"/>
<dbReference type="Pfam" id="PF00567">
    <property type="entry name" value="TUDOR"/>
    <property type="match status" value="1"/>
</dbReference>
<gene>
    <name evidence="4" type="primary">LOC111361335</name>
</gene>
<feature type="region of interest" description="Disordered" evidence="1">
    <location>
        <begin position="1"/>
        <end position="55"/>
    </location>
</feature>
<keyword evidence="3" id="KW-1185">Reference proteome</keyword>
<dbReference type="Gene3D" id="2.30.30.140">
    <property type="match status" value="1"/>
</dbReference>
<dbReference type="PANTHER" id="PTHR16442:SF1">
    <property type="entry name" value="RING FINGER PROTEIN 17"/>
    <property type="match status" value="1"/>
</dbReference>
<dbReference type="InterPro" id="IPR035437">
    <property type="entry name" value="SNase_OB-fold_sf"/>
</dbReference>
<evidence type="ECO:0000313" key="4">
    <source>
        <dbReference type="RefSeq" id="XP_022833480.1"/>
    </source>
</evidence>
<dbReference type="PANTHER" id="PTHR16442">
    <property type="entry name" value="RING FINGER PROTEIN 17"/>
    <property type="match status" value="1"/>
</dbReference>
<feature type="compositionally biased region" description="Acidic residues" evidence="1">
    <location>
        <begin position="21"/>
        <end position="55"/>
    </location>
</feature>
<evidence type="ECO:0000313" key="3">
    <source>
        <dbReference type="Proteomes" id="UP000301870"/>
    </source>
</evidence>